<evidence type="ECO:0000313" key="2">
    <source>
        <dbReference type="EMBL" id="MFB9071049.1"/>
    </source>
</evidence>
<proteinExistence type="predicted"/>
<evidence type="ECO:0000256" key="1">
    <source>
        <dbReference type="SAM" id="MobiDB-lite"/>
    </source>
</evidence>
<reference evidence="2 3" key="1">
    <citation type="submission" date="2024-09" db="EMBL/GenBank/DDBJ databases">
        <authorList>
            <person name="Sun Q."/>
            <person name="Mori K."/>
        </authorList>
    </citation>
    <scope>NUCLEOTIDE SEQUENCE [LARGE SCALE GENOMIC DNA]</scope>
    <source>
        <strain evidence="2 3">CCM 7609</strain>
    </source>
</reference>
<feature type="region of interest" description="Disordered" evidence="1">
    <location>
        <begin position="144"/>
        <end position="193"/>
    </location>
</feature>
<organism evidence="2 3">
    <name type="scientific">Citricoccus parietis</name>
    <dbReference type="NCBI Taxonomy" id="592307"/>
    <lineage>
        <taxon>Bacteria</taxon>
        <taxon>Bacillati</taxon>
        <taxon>Actinomycetota</taxon>
        <taxon>Actinomycetes</taxon>
        <taxon>Micrococcales</taxon>
        <taxon>Micrococcaceae</taxon>
        <taxon>Citricoccus</taxon>
    </lineage>
</organism>
<sequence length="193" mass="19458">MVLRGHGDADDAFPGSGDGGGEAAQLILAHLGQPGAVIHAGGLALGDIGEVRGPEQLSAQPGVGPDPVLQSRDDHHVPFPPGRGGRRHHGHGPLLDGGRGQGIHRQILGLHVVGEGQRGCPRKLVHIAFGRLEEPDDGVQVPVGAPGRGAGTGHGLPLPARGPVRGRPQGPQHGLGGGGRVRRGGPAGRDHPG</sequence>
<comment type="caution">
    <text evidence="2">The sequence shown here is derived from an EMBL/GenBank/DDBJ whole genome shotgun (WGS) entry which is preliminary data.</text>
</comment>
<name>A0ABV5FWM9_9MICC</name>
<dbReference type="Proteomes" id="UP001589575">
    <property type="component" value="Unassembled WGS sequence"/>
</dbReference>
<evidence type="ECO:0000313" key="3">
    <source>
        <dbReference type="Proteomes" id="UP001589575"/>
    </source>
</evidence>
<gene>
    <name evidence="2" type="ORF">ACFFX0_07525</name>
</gene>
<keyword evidence="3" id="KW-1185">Reference proteome</keyword>
<accession>A0ABV5FWM9</accession>
<dbReference type="EMBL" id="JBHMFI010000001">
    <property type="protein sequence ID" value="MFB9071049.1"/>
    <property type="molecule type" value="Genomic_DNA"/>
</dbReference>
<protein>
    <submittedName>
        <fullName evidence="2">Uncharacterized protein</fullName>
    </submittedName>
</protein>